<dbReference type="InterPro" id="IPR021765">
    <property type="entry name" value="UstYa-like"/>
</dbReference>
<evidence type="ECO:0000256" key="4">
    <source>
        <dbReference type="SAM" id="Phobius"/>
    </source>
</evidence>
<gene>
    <name evidence="5" type="ORF">P170DRAFT_463890</name>
</gene>
<evidence type="ECO:0000313" key="6">
    <source>
        <dbReference type="Proteomes" id="UP000234275"/>
    </source>
</evidence>
<evidence type="ECO:0000256" key="1">
    <source>
        <dbReference type="ARBA" id="ARBA00004685"/>
    </source>
</evidence>
<dbReference type="PANTHER" id="PTHR33365:SF11">
    <property type="entry name" value="TAT PATHWAY SIGNAL SEQUENCE"/>
    <property type="match status" value="1"/>
</dbReference>
<dbReference type="AlphaFoldDB" id="A0A2I2GD34"/>
<organism evidence="5 6">
    <name type="scientific">Aspergillus steynii IBT 23096</name>
    <dbReference type="NCBI Taxonomy" id="1392250"/>
    <lineage>
        <taxon>Eukaryota</taxon>
        <taxon>Fungi</taxon>
        <taxon>Dikarya</taxon>
        <taxon>Ascomycota</taxon>
        <taxon>Pezizomycotina</taxon>
        <taxon>Eurotiomycetes</taxon>
        <taxon>Eurotiomycetidae</taxon>
        <taxon>Eurotiales</taxon>
        <taxon>Aspergillaceae</taxon>
        <taxon>Aspergillus</taxon>
        <taxon>Aspergillus subgen. Circumdati</taxon>
    </lineage>
</organism>
<dbReference type="Proteomes" id="UP000234275">
    <property type="component" value="Unassembled WGS sequence"/>
</dbReference>
<comment type="pathway">
    <text evidence="1">Mycotoxin biosynthesis.</text>
</comment>
<keyword evidence="4" id="KW-0812">Transmembrane</keyword>
<evidence type="ECO:0008006" key="7">
    <source>
        <dbReference type="Google" id="ProtNLM"/>
    </source>
</evidence>
<name>A0A2I2GD34_9EURO</name>
<dbReference type="Pfam" id="PF11807">
    <property type="entry name" value="UstYa"/>
    <property type="match status" value="1"/>
</dbReference>
<keyword evidence="4" id="KW-1133">Transmembrane helix</keyword>
<evidence type="ECO:0000256" key="2">
    <source>
        <dbReference type="ARBA" id="ARBA00023002"/>
    </source>
</evidence>
<evidence type="ECO:0000313" key="5">
    <source>
        <dbReference type="EMBL" id="PLB50785.1"/>
    </source>
</evidence>
<reference evidence="5 6" key="1">
    <citation type="submission" date="2016-12" db="EMBL/GenBank/DDBJ databases">
        <title>The genomes of Aspergillus section Nigri reveals drivers in fungal speciation.</title>
        <authorList>
            <consortium name="DOE Joint Genome Institute"/>
            <person name="Vesth T.C."/>
            <person name="Nybo J."/>
            <person name="Theobald S."/>
            <person name="Brandl J."/>
            <person name="Frisvad J.C."/>
            <person name="Nielsen K.F."/>
            <person name="Lyhne E.K."/>
            <person name="Kogle M.E."/>
            <person name="Kuo A."/>
            <person name="Riley R."/>
            <person name="Clum A."/>
            <person name="Nolan M."/>
            <person name="Lipzen A."/>
            <person name="Salamov A."/>
            <person name="Henrissat B."/>
            <person name="Wiebenga A."/>
            <person name="De Vries R.P."/>
            <person name="Grigoriev I.V."/>
            <person name="Mortensen U.H."/>
            <person name="Andersen M.R."/>
            <person name="Baker S.E."/>
        </authorList>
    </citation>
    <scope>NUCLEOTIDE SEQUENCE [LARGE SCALE GENOMIC DNA]</scope>
    <source>
        <strain evidence="5 6">IBT 23096</strain>
    </source>
</reference>
<dbReference type="GeneID" id="36559896"/>
<proteinExistence type="inferred from homology"/>
<dbReference type="GO" id="GO:0043386">
    <property type="term" value="P:mycotoxin biosynthetic process"/>
    <property type="evidence" value="ECO:0007669"/>
    <property type="project" value="InterPro"/>
</dbReference>
<sequence length="230" mass="26413">MVGRQYRSADYADSDPELEVMQAMLPEEDEPIRARAWTRYLLSWLCGLFFGVLVVIPYSHVRFSKEVTANLPGALPRVPLHEWTIHHVQRNHGFEAAPPEGAKQEAIWDSLLPNGFGYVNHPDVAANLSILGVFHSLHCLYTIRRAYYDPNSTNDVLDLGLEREPHVGHCFDYLQQTLTCTVDPTIEPADKHLFEDPSWGFDKQCRDIEEIKAWAEEYRVWDAEGTFLPF</sequence>
<dbReference type="EMBL" id="MSFO01000003">
    <property type="protein sequence ID" value="PLB50785.1"/>
    <property type="molecule type" value="Genomic_DNA"/>
</dbReference>
<dbReference type="STRING" id="1392250.A0A2I2GD34"/>
<protein>
    <recommendedName>
        <fullName evidence="7">Tat pathway signal sequence</fullName>
    </recommendedName>
</protein>
<comment type="similarity">
    <text evidence="3">Belongs to the ustYa family.</text>
</comment>
<dbReference type="PANTHER" id="PTHR33365">
    <property type="entry name" value="YALI0B05434P"/>
    <property type="match status" value="1"/>
</dbReference>
<feature type="transmembrane region" description="Helical" evidence="4">
    <location>
        <begin position="40"/>
        <end position="58"/>
    </location>
</feature>
<dbReference type="GO" id="GO:0016491">
    <property type="term" value="F:oxidoreductase activity"/>
    <property type="evidence" value="ECO:0007669"/>
    <property type="project" value="UniProtKB-KW"/>
</dbReference>
<accession>A0A2I2GD34</accession>
<dbReference type="RefSeq" id="XP_024706087.1">
    <property type="nucleotide sequence ID" value="XM_024852198.1"/>
</dbReference>
<comment type="caution">
    <text evidence="5">The sequence shown here is derived from an EMBL/GenBank/DDBJ whole genome shotgun (WGS) entry which is preliminary data.</text>
</comment>
<keyword evidence="4" id="KW-0472">Membrane</keyword>
<evidence type="ECO:0000256" key="3">
    <source>
        <dbReference type="ARBA" id="ARBA00035112"/>
    </source>
</evidence>
<keyword evidence="6" id="KW-1185">Reference proteome</keyword>
<dbReference type="OrthoDB" id="3687641at2759"/>
<keyword evidence="2" id="KW-0560">Oxidoreductase</keyword>
<dbReference type="VEuPathDB" id="FungiDB:P170DRAFT_463890"/>